<gene>
    <name evidence="2" type="ORF">GCM10017655_36950</name>
</gene>
<dbReference type="EMBL" id="BSFN01000012">
    <property type="protein sequence ID" value="GLK90631.1"/>
    <property type="molecule type" value="Genomic_DNA"/>
</dbReference>
<evidence type="ECO:0008006" key="4">
    <source>
        <dbReference type="Google" id="ProtNLM"/>
    </source>
</evidence>
<reference evidence="2" key="2">
    <citation type="submission" date="2023-01" db="EMBL/GenBank/DDBJ databases">
        <authorList>
            <person name="Sun Q."/>
            <person name="Evtushenko L."/>
        </authorList>
    </citation>
    <scope>NUCLEOTIDE SEQUENCE</scope>
    <source>
        <strain evidence="2">VKM B-2935</strain>
    </source>
</reference>
<organism evidence="2 3">
    <name type="scientific">Pseudomonas turukhanskensis</name>
    <dbReference type="NCBI Taxonomy" id="1806536"/>
    <lineage>
        <taxon>Bacteria</taxon>
        <taxon>Pseudomonadati</taxon>
        <taxon>Pseudomonadota</taxon>
        <taxon>Gammaproteobacteria</taxon>
        <taxon>Pseudomonadales</taxon>
        <taxon>Pseudomonadaceae</taxon>
        <taxon>Pseudomonas</taxon>
    </lineage>
</organism>
<sequence>MLSINNTSNVTGHLAQQVSVKANRDPEDPPVDKLTALQGIKVTLSEQAQKISAAANNDDIDKSSLPDSIKQALKMLRELKAQLAEKQAQLQSVMADQSLSDEERMQKAQGIQSEIATLNGAIATVNGNLIKAIKEAGLSPDQMSEMTGLMA</sequence>
<keyword evidence="1" id="KW-0175">Coiled coil</keyword>
<dbReference type="AlphaFoldDB" id="A0A9W6K6Z5"/>
<keyword evidence="3" id="KW-1185">Reference proteome</keyword>
<evidence type="ECO:0000313" key="3">
    <source>
        <dbReference type="Proteomes" id="UP001143328"/>
    </source>
</evidence>
<dbReference type="Proteomes" id="UP001143328">
    <property type="component" value="Unassembled WGS sequence"/>
</dbReference>
<evidence type="ECO:0000313" key="2">
    <source>
        <dbReference type="EMBL" id="GLK90631.1"/>
    </source>
</evidence>
<name>A0A9W6K6Z5_9PSED</name>
<reference evidence="2" key="1">
    <citation type="journal article" date="2014" name="Int. J. Syst. Evol. Microbiol.">
        <title>Complete genome sequence of Corynebacterium casei LMG S-19264T (=DSM 44701T), isolated from a smear-ripened cheese.</title>
        <authorList>
            <consortium name="US DOE Joint Genome Institute (JGI-PGF)"/>
            <person name="Walter F."/>
            <person name="Albersmeier A."/>
            <person name="Kalinowski J."/>
            <person name="Ruckert C."/>
        </authorList>
    </citation>
    <scope>NUCLEOTIDE SEQUENCE</scope>
    <source>
        <strain evidence="2">VKM B-2935</strain>
    </source>
</reference>
<accession>A0A9W6K6Z5</accession>
<evidence type="ECO:0000256" key="1">
    <source>
        <dbReference type="SAM" id="Coils"/>
    </source>
</evidence>
<proteinExistence type="predicted"/>
<comment type="caution">
    <text evidence="2">The sequence shown here is derived from an EMBL/GenBank/DDBJ whole genome shotgun (WGS) entry which is preliminary data.</text>
</comment>
<dbReference type="RefSeq" id="WP_271196815.1">
    <property type="nucleotide sequence ID" value="NZ_BSFN01000012.1"/>
</dbReference>
<feature type="coiled-coil region" evidence="1">
    <location>
        <begin position="69"/>
        <end position="96"/>
    </location>
</feature>
<protein>
    <recommendedName>
        <fullName evidence="4">Chemotaxis protein</fullName>
    </recommendedName>
</protein>